<dbReference type="Pfam" id="PF09651">
    <property type="entry name" value="Cas_APE2256"/>
    <property type="match status" value="1"/>
</dbReference>
<dbReference type="CDD" id="cd09742">
    <property type="entry name" value="Csm6_III-A"/>
    <property type="match status" value="1"/>
</dbReference>
<accession>A0ABM9ZX21</accession>
<name>A0ABM9ZX21_9BACT</name>
<keyword evidence="3" id="KW-1185">Reference proteome</keyword>
<sequence>MRPNFSQEKIFTVFERIVLMRTIYVVTCGTSILTNGASETDRIFLRENANKLEQDYSPEERDRLENIAASRREILLGESDEARVCRCSAELNGFLNYRRANLTAQHSAGDMAYFVCTDTFQGKLTAEILADWSRKRGMAADVVKVEDLNTASVESFHRGVNNLIEWCRTTLPASRERGSRIVFNLIGGFKTLQGYMQTLGMLYADEIFYIFESGREIITIPRLPLDISSAAQKAIRAHLAVVRRMNYRDLPAAECAGLPETMLTVMDGQCTLSAWGRVIFDQVKKELYQERLQPPMIDSFEFSPGAKNDAEKLDPQQRRRLNDAIDDFGACLETGQNLQRLDFRALKGNPKPPSTHEFNIWSTQNGWRAFCHYEQDRQKWIIDSFDVGIGH</sequence>
<comment type="caution">
    <text evidence="2">The sequence shown here is derived from an EMBL/GenBank/DDBJ whole genome shotgun (WGS) entry which is preliminary data.</text>
</comment>
<protein>
    <submittedName>
        <fullName evidence="2">CRISPR-associated protein, APE2256 family</fullName>
    </submittedName>
</protein>
<evidence type="ECO:0000259" key="1">
    <source>
        <dbReference type="Pfam" id="PF09651"/>
    </source>
</evidence>
<proteinExistence type="predicted"/>
<gene>
    <name evidence="2" type="ORF">HMPREF7215_1896</name>
</gene>
<dbReference type="Gene3D" id="3.40.50.10770">
    <property type="entry name" value="Hypothetical protein VC1899 like domain (Restriction endonuclease-like)"/>
    <property type="match status" value="1"/>
</dbReference>
<dbReference type="EMBL" id="ADFP01000034">
    <property type="protein sequence ID" value="EFB91519.1"/>
    <property type="molecule type" value="Genomic_DNA"/>
</dbReference>
<reference evidence="2 3" key="1">
    <citation type="submission" date="2009-12" db="EMBL/GenBank/DDBJ databases">
        <authorList>
            <person name="Shrivastava S."/>
            <person name="Madupu R."/>
            <person name="Durkin A.S."/>
            <person name="Torralba M."/>
            <person name="Methe B."/>
            <person name="Sutton G.G."/>
            <person name="Strausberg R.L."/>
            <person name="Nelson K.E."/>
        </authorList>
    </citation>
    <scope>NUCLEOTIDE SEQUENCE [LARGE SCALE GENOMIC DNA]</scope>
    <source>
        <strain evidence="2 3">W5455</strain>
    </source>
</reference>
<dbReference type="NCBIfam" id="TIGR02619">
    <property type="entry name" value="putative CRISPR-associated protein, APE2256 family"/>
    <property type="match status" value="1"/>
</dbReference>
<feature type="domain" description="CRISPR system ring nuclease SSO1393-like" evidence="1">
    <location>
        <begin position="86"/>
        <end position="223"/>
    </location>
</feature>
<organism evidence="2 3">
    <name type="scientific">Pyramidobacter piscolens W5455</name>
    <dbReference type="NCBI Taxonomy" id="352165"/>
    <lineage>
        <taxon>Bacteria</taxon>
        <taxon>Thermotogati</taxon>
        <taxon>Synergistota</taxon>
        <taxon>Synergistia</taxon>
        <taxon>Synergistales</taxon>
        <taxon>Dethiosulfovibrionaceae</taxon>
        <taxon>Pyramidobacter</taxon>
    </lineage>
</organism>
<evidence type="ECO:0000313" key="3">
    <source>
        <dbReference type="Proteomes" id="UP000006462"/>
    </source>
</evidence>
<dbReference type="Gene3D" id="1.10.196.30">
    <property type="match status" value="1"/>
</dbReference>
<dbReference type="Proteomes" id="UP000006462">
    <property type="component" value="Unassembled WGS sequence"/>
</dbReference>
<dbReference type="InterPro" id="IPR013442">
    <property type="entry name" value="SSO1393-like"/>
</dbReference>
<evidence type="ECO:0000313" key="2">
    <source>
        <dbReference type="EMBL" id="EFB91519.1"/>
    </source>
</evidence>